<evidence type="ECO:0000313" key="3">
    <source>
        <dbReference type="Proteomes" id="UP000313988"/>
    </source>
</evidence>
<keyword evidence="4" id="KW-1185">Reference proteome</keyword>
<proteinExistence type="predicted"/>
<dbReference type="Proteomes" id="UP000629870">
    <property type="component" value="Unassembled WGS sequence"/>
</dbReference>
<dbReference type="Proteomes" id="UP000313988">
    <property type="component" value="Unassembled WGS sequence"/>
</dbReference>
<reference evidence="2 3" key="1">
    <citation type="submission" date="2019-06" db="EMBL/GenBank/DDBJ databases">
        <title>Genome sequence of Deinococcus radiopugnans ATCC 19172.</title>
        <authorList>
            <person name="Maclea K.S."/>
            <person name="Maynard C.R."/>
        </authorList>
    </citation>
    <scope>NUCLEOTIDE SEQUENCE [LARGE SCALE GENOMIC DNA]</scope>
    <source>
        <strain evidence="2 3">ATCC 19172</strain>
    </source>
</reference>
<dbReference type="AlphaFoldDB" id="A0A5C4XF89"/>
<dbReference type="EMBL" id="JACHEW010000065">
    <property type="protein sequence ID" value="MBB6018941.1"/>
    <property type="molecule type" value="Genomic_DNA"/>
</dbReference>
<evidence type="ECO:0000313" key="1">
    <source>
        <dbReference type="EMBL" id="MBB6018941.1"/>
    </source>
</evidence>
<gene>
    <name evidence="2" type="ORF">FHR04_20585</name>
    <name evidence="1" type="ORF">HNQ04_004225</name>
</gene>
<sequence>MKFAMLPICGDDTILRYSEKDLSFQMLSESDREFILEFGLPLKISDCGDVKFSFMRSLDKVNINGSQLLKVASGEFGDLVYKSTDCCVYLLVDGELYYVNSSIRQMIECFSVYKTIHADDPIKESGVSSKKLYSDYAIRGNDLKKAISEIDSRAAEASVIWLFRIEEVTNGVI</sequence>
<name>A0A5C4XF89_9DEIO</name>
<evidence type="ECO:0000313" key="2">
    <source>
        <dbReference type="EMBL" id="TNM61481.1"/>
    </source>
</evidence>
<protein>
    <submittedName>
        <fullName evidence="2">Uncharacterized protein</fullName>
    </submittedName>
</protein>
<comment type="caution">
    <text evidence="2">The sequence shown here is derived from an EMBL/GenBank/DDBJ whole genome shotgun (WGS) entry which is preliminary data.</text>
</comment>
<dbReference type="EMBL" id="VDMO01000057">
    <property type="protein sequence ID" value="TNM61481.1"/>
    <property type="molecule type" value="Genomic_DNA"/>
</dbReference>
<accession>A0A5C4XF89</accession>
<reference evidence="1 4" key="2">
    <citation type="submission" date="2020-08" db="EMBL/GenBank/DDBJ databases">
        <title>Genomic Encyclopedia of Type Strains, Phase IV (KMG-IV): sequencing the most valuable type-strain genomes for metagenomic binning, comparative biology and taxonomic classification.</title>
        <authorList>
            <person name="Goeker M."/>
        </authorList>
    </citation>
    <scope>NUCLEOTIDE SEQUENCE [LARGE SCALE GENOMIC DNA]</scope>
    <source>
        <strain evidence="1 4">DSM 12027</strain>
    </source>
</reference>
<evidence type="ECO:0000313" key="4">
    <source>
        <dbReference type="Proteomes" id="UP000629870"/>
    </source>
</evidence>
<dbReference type="RefSeq" id="WP_139405042.1">
    <property type="nucleotide sequence ID" value="NZ_JACHEW010000065.1"/>
</dbReference>
<organism evidence="2 3">
    <name type="scientific">Deinococcus radiopugnans ATCC 19172</name>
    <dbReference type="NCBI Taxonomy" id="585398"/>
    <lineage>
        <taxon>Bacteria</taxon>
        <taxon>Thermotogati</taxon>
        <taxon>Deinococcota</taxon>
        <taxon>Deinococci</taxon>
        <taxon>Deinococcales</taxon>
        <taxon>Deinococcaceae</taxon>
        <taxon>Deinococcus</taxon>
    </lineage>
</organism>